<evidence type="ECO:0000256" key="1">
    <source>
        <dbReference type="ARBA" id="ARBA00022670"/>
    </source>
</evidence>
<proteinExistence type="predicted"/>
<dbReference type="Gene3D" id="3.30.420.10">
    <property type="entry name" value="Ribonuclease H-like superfamily/Ribonuclease H"/>
    <property type="match status" value="1"/>
</dbReference>
<dbReference type="EMBL" id="CAKLBY020000306">
    <property type="protein sequence ID" value="CAK7944078.1"/>
    <property type="molecule type" value="Genomic_DNA"/>
</dbReference>
<dbReference type="PANTHER" id="PTHR42648:SF28">
    <property type="entry name" value="TRANSPOSON-ENCODED PROTEIN WITH RIBONUCLEASE H-LIKE AND RETROVIRUS ZINC FINGER-LIKE DOMAINS"/>
    <property type="match status" value="1"/>
</dbReference>
<keyword evidence="1" id="KW-0378">Hydrolase</keyword>
<dbReference type="InterPro" id="IPR054722">
    <property type="entry name" value="PolX-like_BBD"/>
</dbReference>
<name>A0AAV1VEB0_9STRA</name>
<dbReference type="SUPFAM" id="SSF53098">
    <property type="entry name" value="Ribonuclease H-like"/>
    <property type="match status" value="1"/>
</dbReference>
<dbReference type="Proteomes" id="UP001162060">
    <property type="component" value="Unassembled WGS sequence"/>
</dbReference>
<reference evidence="3" key="1">
    <citation type="submission" date="2024-01" db="EMBL/GenBank/DDBJ databases">
        <authorList>
            <person name="Webb A."/>
        </authorList>
    </citation>
    <scope>NUCLEOTIDE SEQUENCE</scope>
    <source>
        <strain evidence="3">Pm1</strain>
    </source>
</reference>
<organism evidence="3 4">
    <name type="scientific">Peronospora matthiolae</name>
    <dbReference type="NCBI Taxonomy" id="2874970"/>
    <lineage>
        <taxon>Eukaryota</taxon>
        <taxon>Sar</taxon>
        <taxon>Stramenopiles</taxon>
        <taxon>Oomycota</taxon>
        <taxon>Peronosporomycetes</taxon>
        <taxon>Peronosporales</taxon>
        <taxon>Peronosporaceae</taxon>
        <taxon>Peronospora</taxon>
    </lineage>
</organism>
<dbReference type="Pfam" id="PF22936">
    <property type="entry name" value="Pol_BBD"/>
    <property type="match status" value="1"/>
</dbReference>
<gene>
    <name evidence="3" type="ORF">PM001_LOCUS29228</name>
</gene>
<dbReference type="GO" id="GO:0006508">
    <property type="term" value="P:proteolysis"/>
    <property type="evidence" value="ECO:0007669"/>
    <property type="project" value="UniProtKB-KW"/>
</dbReference>
<dbReference type="InterPro" id="IPR036397">
    <property type="entry name" value="RNaseH_sf"/>
</dbReference>
<dbReference type="InterPro" id="IPR012337">
    <property type="entry name" value="RNaseH-like_sf"/>
</dbReference>
<evidence type="ECO:0000259" key="2">
    <source>
        <dbReference type="Pfam" id="PF22936"/>
    </source>
</evidence>
<protein>
    <recommendedName>
        <fullName evidence="2">Retrovirus-related Pol polyprotein from transposon TNT 1-94-like beta-barrel domain-containing protein</fullName>
    </recommendedName>
</protein>
<dbReference type="AlphaFoldDB" id="A0AAV1VEB0"/>
<dbReference type="GO" id="GO:0003676">
    <property type="term" value="F:nucleic acid binding"/>
    <property type="evidence" value="ECO:0007669"/>
    <property type="project" value="InterPro"/>
</dbReference>
<comment type="caution">
    <text evidence="3">The sequence shown here is derived from an EMBL/GenBank/DDBJ whole genome shotgun (WGS) entry which is preliminary data.</text>
</comment>
<sequence length="342" mass="37917">MLNKNPARLGKWRRGKKTCDFVFAIGEADKSDRRGWILDIGASRHLVSDVQHLIESRLCNDEIAMADSVSLQLTKYGSVRLNVIANGAAATVTLTDVYLAPSQAKNIVSYKKRNCKGFALVFDEDKRSLARRSDGAVAFDLAIKSNVLLSGAAEDFAADVQEGTLLHFHQRMARDPASGIRLTSHLRTACVSCMECKQPRNAHPKRDSGETAPIDRTRGEAAAKQFEAFLTHFEERFDCGIHVLRNGGGDVYANVELFCKRTGVARQISEARDKSLNEKAERMRRTILNLARSMMFACALPLNFRGDAVLYAVYVLKRSTTRSNPKRVPLLGMLTGTAPDLR</sequence>
<dbReference type="GO" id="GO:0008233">
    <property type="term" value="F:peptidase activity"/>
    <property type="evidence" value="ECO:0007669"/>
    <property type="project" value="UniProtKB-KW"/>
</dbReference>
<evidence type="ECO:0000313" key="4">
    <source>
        <dbReference type="Proteomes" id="UP001162060"/>
    </source>
</evidence>
<keyword evidence="1" id="KW-0645">Protease</keyword>
<evidence type="ECO:0000313" key="3">
    <source>
        <dbReference type="EMBL" id="CAK7944078.1"/>
    </source>
</evidence>
<dbReference type="PANTHER" id="PTHR42648">
    <property type="entry name" value="TRANSPOSASE, PUTATIVE-RELATED"/>
    <property type="match status" value="1"/>
</dbReference>
<dbReference type="InterPro" id="IPR039537">
    <property type="entry name" value="Retrotran_Ty1/copia-like"/>
</dbReference>
<feature type="domain" description="Retrovirus-related Pol polyprotein from transposon TNT 1-94-like beta-barrel" evidence="2">
    <location>
        <begin position="36"/>
        <end position="118"/>
    </location>
</feature>
<accession>A0AAV1VEB0</accession>